<organism evidence="1 2">
    <name type="scientific">Mycetomoellerius zeteki</name>
    <dbReference type="NCBI Taxonomy" id="64791"/>
    <lineage>
        <taxon>Eukaryota</taxon>
        <taxon>Metazoa</taxon>
        <taxon>Ecdysozoa</taxon>
        <taxon>Arthropoda</taxon>
        <taxon>Hexapoda</taxon>
        <taxon>Insecta</taxon>
        <taxon>Pterygota</taxon>
        <taxon>Neoptera</taxon>
        <taxon>Endopterygota</taxon>
        <taxon>Hymenoptera</taxon>
        <taxon>Apocrita</taxon>
        <taxon>Aculeata</taxon>
        <taxon>Formicoidea</taxon>
        <taxon>Formicidae</taxon>
        <taxon>Myrmicinae</taxon>
        <taxon>Mycetomoellerius</taxon>
    </lineage>
</organism>
<dbReference type="EMBL" id="KQ982112">
    <property type="protein sequence ID" value="KYQ59968.1"/>
    <property type="molecule type" value="Genomic_DNA"/>
</dbReference>
<reference evidence="1 2" key="1">
    <citation type="submission" date="2015-09" db="EMBL/GenBank/DDBJ databases">
        <title>Trachymyrmex zeteki WGS genome.</title>
        <authorList>
            <person name="Nygaard S."/>
            <person name="Hu H."/>
            <person name="Boomsma J."/>
            <person name="Zhang G."/>
        </authorList>
    </citation>
    <scope>NUCLEOTIDE SEQUENCE [LARGE SCALE GENOMIC DNA]</scope>
    <source>
        <strain evidence="1">Tzet28-1</strain>
        <tissue evidence="1">Whole body</tissue>
    </source>
</reference>
<keyword evidence="2" id="KW-1185">Reference proteome</keyword>
<evidence type="ECO:0000313" key="1">
    <source>
        <dbReference type="EMBL" id="KYQ59968.1"/>
    </source>
</evidence>
<dbReference type="AlphaFoldDB" id="A0A151XI55"/>
<dbReference type="Proteomes" id="UP000075809">
    <property type="component" value="Unassembled WGS sequence"/>
</dbReference>
<proteinExistence type="predicted"/>
<gene>
    <name evidence="1" type="ORF">ALC60_00989</name>
</gene>
<name>A0A151XI55_9HYME</name>
<sequence>MRHSRIVTVMLVVQWSSMGCGRRRDRCNAGGRLIEKYYRFWIVRELLLLLLLLTVLLTAGRLVLGVPSVVFTCIRAEYFNYHSRFT</sequence>
<dbReference type="PROSITE" id="PS51257">
    <property type="entry name" value="PROKAR_LIPOPROTEIN"/>
    <property type="match status" value="1"/>
</dbReference>
<accession>A0A151XI55</accession>
<evidence type="ECO:0000313" key="2">
    <source>
        <dbReference type="Proteomes" id="UP000075809"/>
    </source>
</evidence>
<protein>
    <submittedName>
        <fullName evidence="1">Uncharacterized protein</fullName>
    </submittedName>
</protein>